<evidence type="ECO:0000313" key="2">
    <source>
        <dbReference type="Proteomes" id="UP000729402"/>
    </source>
</evidence>
<accession>A0A8J5SS69</accession>
<dbReference type="OrthoDB" id="694535at2759"/>
<reference evidence="1" key="2">
    <citation type="submission" date="2021-02" db="EMBL/GenBank/DDBJ databases">
        <authorList>
            <person name="Kimball J.A."/>
            <person name="Haas M.W."/>
            <person name="Macchietto M."/>
            <person name="Kono T."/>
            <person name="Duquette J."/>
            <person name="Shao M."/>
        </authorList>
    </citation>
    <scope>NUCLEOTIDE SEQUENCE</scope>
    <source>
        <tissue evidence="1">Fresh leaf tissue</tissue>
    </source>
</reference>
<dbReference type="EMBL" id="JAAALK010000287">
    <property type="protein sequence ID" value="KAG8060219.1"/>
    <property type="molecule type" value="Genomic_DNA"/>
</dbReference>
<keyword evidence="2" id="KW-1185">Reference proteome</keyword>
<dbReference type="AlphaFoldDB" id="A0A8J5SS69"/>
<gene>
    <name evidence="1" type="ORF">GUJ93_ZPchr0002g23962</name>
</gene>
<name>A0A8J5SS69_ZIZPA</name>
<organism evidence="1 2">
    <name type="scientific">Zizania palustris</name>
    <name type="common">Northern wild rice</name>
    <dbReference type="NCBI Taxonomy" id="103762"/>
    <lineage>
        <taxon>Eukaryota</taxon>
        <taxon>Viridiplantae</taxon>
        <taxon>Streptophyta</taxon>
        <taxon>Embryophyta</taxon>
        <taxon>Tracheophyta</taxon>
        <taxon>Spermatophyta</taxon>
        <taxon>Magnoliopsida</taxon>
        <taxon>Liliopsida</taxon>
        <taxon>Poales</taxon>
        <taxon>Poaceae</taxon>
        <taxon>BOP clade</taxon>
        <taxon>Oryzoideae</taxon>
        <taxon>Oryzeae</taxon>
        <taxon>Zizaniinae</taxon>
        <taxon>Zizania</taxon>
    </lineage>
</organism>
<reference evidence="1" key="1">
    <citation type="journal article" date="2021" name="bioRxiv">
        <title>Whole Genome Assembly and Annotation of Northern Wild Rice, Zizania palustris L., Supports a Whole Genome Duplication in the Zizania Genus.</title>
        <authorList>
            <person name="Haas M."/>
            <person name="Kono T."/>
            <person name="Macchietto M."/>
            <person name="Millas R."/>
            <person name="McGilp L."/>
            <person name="Shao M."/>
            <person name="Duquette J."/>
            <person name="Hirsch C.N."/>
            <person name="Kimball J."/>
        </authorList>
    </citation>
    <scope>NUCLEOTIDE SEQUENCE</scope>
    <source>
        <tissue evidence="1">Fresh leaf tissue</tissue>
    </source>
</reference>
<protein>
    <submittedName>
        <fullName evidence="1">Uncharacterized protein</fullName>
    </submittedName>
</protein>
<evidence type="ECO:0000313" key="1">
    <source>
        <dbReference type="EMBL" id="KAG8060219.1"/>
    </source>
</evidence>
<sequence length="83" mass="9571">MCINSLVDTLHKLGKKMEDSRVVWKILRVLLRKMRRVAVSIQMLLDLNTMTMEELIGRLRVAEEEDDVEEDSAGPTCLLLTKE</sequence>
<proteinExistence type="predicted"/>
<comment type="caution">
    <text evidence="1">The sequence shown here is derived from an EMBL/GenBank/DDBJ whole genome shotgun (WGS) entry which is preliminary data.</text>
</comment>
<dbReference type="Proteomes" id="UP000729402">
    <property type="component" value="Unassembled WGS sequence"/>
</dbReference>